<accession>A0ABY1SEE4</accession>
<organism evidence="1 2">
    <name type="scientific">Maribacter sedimenticola</name>
    <dbReference type="NCBI Taxonomy" id="228956"/>
    <lineage>
        <taxon>Bacteria</taxon>
        <taxon>Pseudomonadati</taxon>
        <taxon>Bacteroidota</taxon>
        <taxon>Flavobacteriia</taxon>
        <taxon>Flavobacteriales</taxon>
        <taxon>Flavobacteriaceae</taxon>
        <taxon>Maribacter</taxon>
    </lineage>
</organism>
<proteinExistence type="predicted"/>
<dbReference type="Pfam" id="PF14054">
    <property type="entry name" value="DUF4249"/>
    <property type="match status" value="1"/>
</dbReference>
<protein>
    <recommendedName>
        <fullName evidence="3">DUF4249 domain-containing protein</fullName>
    </recommendedName>
</protein>
<name>A0ABY1SEE4_9FLAO</name>
<comment type="caution">
    <text evidence="1">The sequence shown here is derived from an EMBL/GenBank/DDBJ whole genome shotgun (WGS) entry which is preliminary data.</text>
</comment>
<evidence type="ECO:0008006" key="3">
    <source>
        <dbReference type="Google" id="ProtNLM"/>
    </source>
</evidence>
<sequence length="371" mass="41884">MAKKIFLLVLSILLFNCIDPVEPEFEFKEGLVFIEGIATTVKGGSFVIINKSTTEFGINKTKFEKGASVSFINSVSGEVVNLTEVEGAYVPSVEFKANIGEQWQLQVTLLDGTQYHSQPERILQPVPITNIKATYDPELQFNDGTNSFEPGHTISLTFNDPIENENYYYWTFKSFEKLVVCQTCFDGIYRNETCQQTNVATPDYFNYLCDQECWLIRLPESISIFDDKFTNGKTTTDLEVAKIPLYTKNNILIEIQQLSLTPDAYEYYKVLKDLVDNNSGFNAPPPAALIGNMYNPNDTDDFVFGRFTAAATTSADIFIEREDIPEKELDPQRALSIEPTFQSPYPPPATTQAACNEERFRTAIKPAAWIN</sequence>
<dbReference type="RefSeq" id="WP_089259300.1">
    <property type="nucleotide sequence ID" value="NZ_FZNV01000001.1"/>
</dbReference>
<evidence type="ECO:0000313" key="1">
    <source>
        <dbReference type="EMBL" id="SNR28595.1"/>
    </source>
</evidence>
<dbReference type="Proteomes" id="UP000198337">
    <property type="component" value="Unassembled WGS sequence"/>
</dbReference>
<gene>
    <name evidence="1" type="ORF">SAMN04488009_0810</name>
</gene>
<dbReference type="EMBL" id="FZNV01000001">
    <property type="protein sequence ID" value="SNR28595.1"/>
    <property type="molecule type" value="Genomic_DNA"/>
</dbReference>
<reference evidence="1 2" key="1">
    <citation type="submission" date="2017-06" db="EMBL/GenBank/DDBJ databases">
        <authorList>
            <person name="Varghese N."/>
            <person name="Submissions S."/>
        </authorList>
    </citation>
    <scope>NUCLEOTIDE SEQUENCE [LARGE SCALE GENOMIC DNA]</scope>
    <source>
        <strain evidence="1 2">DSM 19840</strain>
    </source>
</reference>
<evidence type="ECO:0000313" key="2">
    <source>
        <dbReference type="Proteomes" id="UP000198337"/>
    </source>
</evidence>
<dbReference type="InterPro" id="IPR025345">
    <property type="entry name" value="DUF4249"/>
</dbReference>
<keyword evidence="2" id="KW-1185">Reference proteome</keyword>